<dbReference type="AlphaFoldDB" id="A0A139WMP1"/>
<name>A0A139WMP1_TRICA</name>
<dbReference type="EMBL" id="KQ971312">
    <property type="protein sequence ID" value="KYB29154.1"/>
    <property type="molecule type" value="Genomic_DNA"/>
</dbReference>
<dbReference type="Proteomes" id="UP000007266">
    <property type="component" value="Linkage group 2"/>
</dbReference>
<protein>
    <submittedName>
        <fullName evidence="1">Uncharacterized protein</fullName>
    </submittedName>
</protein>
<reference evidence="1 2" key="2">
    <citation type="journal article" date="2010" name="Nucleic Acids Res.">
        <title>BeetleBase in 2010: revisions to provide comprehensive genomic information for Tribolium castaneum.</title>
        <authorList>
            <person name="Kim H.S."/>
            <person name="Murphy T."/>
            <person name="Xia J."/>
            <person name="Caragea D."/>
            <person name="Park Y."/>
            <person name="Beeman R.W."/>
            <person name="Lorenzen M.D."/>
            <person name="Butcher S."/>
            <person name="Manak J.R."/>
            <person name="Brown S.J."/>
        </authorList>
    </citation>
    <scope>GENOME REANNOTATION</scope>
    <source>
        <strain evidence="1 2">Georgia GA2</strain>
    </source>
</reference>
<organism evidence="1 2">
    <name type="scientific">Tribolium castaneum</name>
    <name type="common">Red flour beetle</name>
    <dbReference type="NCBI Taxonomy" id="7070"/>
    <lineage>
        <taxon>Eukaryota</taxon>
        <taxon>Metazoa</taxon>
        <taxon>Ecdysozoa</taxon>
        <taxon>Arthropoda</taxon>
        <taxon>Hexapoda</taxon>
        <taxon>Insecta</taxon>
        <taxon>Pterygota</taxon>
        <taxon>Neoptera</taxon>
        <taxon>Endopterygota</taxon>
        <taxon>Coleoptera</taxon>
        <taxon>Polyphaga</taxon>
        <taxon>Cucujiformia</taxon>
        <taxon>Tenebrionidae</taxon>
        <taxon>Tenebrionidae incertae sedis</taxon>
        <taxon>Tribolium</taxon>
    </lineage>
</organism>
<reference evidence="1 2" key="1">
    <citation type="journal article" date="2008" name="Nature">
        <title>The genome of the model beetle and pest Tribolium castaneum.</title>
        <authorList>
            <consortium name="Tribolium Genome Sequencing Consortium"/>
            <person name="Richards S."/>
            <person name="Gibbs R.A."/>
            <person name="Weinstock G.M."/>
            <person name="Brown S.J."/>
            <person name="Denell R."/>
            <person name="Beeman R.W."/>
            <person name="Gibbs R."/>
            <person name="Beeman R.W."/>
            <person name="Brown S.J."/>
            <person name="Bucher G."/>
            <person name="Friedrich M."/>
            <person name="Grimmelikhuijzen C.J."/>
            <person name="Klingler M."/>
            <person name="Lorenzen M."/>
            <person name="Richards S."/>
            <person name="Roth S."/>
            <person name="Schroder R."/>
            <person name="Tautz D."/>
            <person name="Zdobnov E.M."/>
            <person name="Muzny D."/>
            <person name="Gibbs R.A."/>
            <person name="Weinstock G.M."/>
            <person name="Attaway T."/>
            <person name="Bell S."/>
            <person name="Buhay C.J."/>
            <person name="Chandrabose M.N."/>
            <person name="Chavez D."/>
            <person name="Clerk-Blankenburg K.P."/>
            <person name="Cree A."/>
            <person name="Dao M."/>
            <person name="Davis C."/>
            <person name="Chacko J."/>
            <person name="Dinh H."/>
            <person name="Dugan-Rocha S."/>
            <person name="Fowler G."/>
            <person name="Garner T.T."/>
            <person name="Garnes J."/>
            <person name="Gnirke A."/>
            <person name="Hawes A."/>
            <person name="Hernandez J."/>
            <person name="Hines S."/>
            <person name="Holder M."/>
            <person name="Hume J."/>
            <person name="Jhangiani S.N."/>
            <person name="Joshi V."/>
            <person name="Khan Z.M."/>
            <person name="Jackson L."/>
            <person name="Kovar C."/>
            <person name="Kowis A."/>
            <person name="Lee S."/>
            <person name="Lewis L.R."/>
            <person name="Margolis J."/>
            <person name="Morgan M."/>
            <person name="Nazareth L.V."/>
            <person name="Nguyen N."/>
            <person name="Okwuonu G."/>
            <person name="Parker D."/>
            <person name="Richards S."/>
            <person name="Ruiz S.J."/>
            <person name="Santibanez J."/>
            <person name="Savard J."/>
            <person name="Scherer S.E."/>
            <person name="Schneider B."/>
            <person name="Sodergren E."/>
            <person name="Tautz D."/>
            <person name="Vattahil S."/>
            <person name="Villasana D."/>
            <person name="White C.S."/>
            <person name="Wright R."/>
            <person name="Park Y."/>
            <person name="Beeman R.W."/>
            <person name="Lord J."/>
            <person name="Oppert B."/>
            <person name="Lorenzen M."/>
            <person name="Brown S."/>
            <person name="Wang L."/>
            <person name="Savard J."/>
            <person name="Tautz D."/>
            <person name="Richards S."/>
            <person name="Weinstock G."/>
            <person name="Gibbs R.A."/>
            <person name="Liu Y."/>
            <person name="Worley K."/>
            <person name="Weinstock G."/>
            <person name="Elsik C.G."/>
            <person name="Reese J.T."/>
            <person name="Elhaik E."/>
            <person name="Landan G."/>
            <person name="Graur D."/>
            <person name="Arensburger P."/>
            <person name="Atkinson P."/>
            <person name="Beeman R.W."/>
            <person name="Beidler J."/>
            <person name="Brown S.J."/>
            <person name="Demuth J.P."/>
            <person name="Drury D.W."/>
            <person name="Du Y.Z."/>
            <person name="Fujiwara H."/>
            <person name="Lorenzen M."/>
            <person name="Maselli V."/>
            <person name="Osanai M."/>
            <person name="Park Y."/>
            <person name="Robertson H.M."/>
            <person name="Tu Z."/>
            <person name="Wang J.J."/>
            <person name="Wang S."/>
            <person name="Richards S."/>
            <person name="Song H."/>
            <person name="Zhang L."/>
            <person name="Sodergren E."/>
            <person name="Werner D."/>
            <person name="Stanke M."/>
            <person name="Morgenstern B."/>
            <person name="Solovyev V."/>
            <person name="Kosarev P."/>
            <person name="Brown G."/>
            <person name="Chen H.C."/>
            <person name="Ermolaeva O."/>
            <person name="Hlavina W."/>
            <person name="Kapustin Y."/>
            <person name="Kiryutin B."/>
            <person name="Kitts P."/>
            <person name="Maglott D."/>
            <person name="Pruitt K."/>
            <person name="Sapojnikov V."/>
            <person name="Souvorov A."/>
            <person name="Mackey A.J."/>
            <person name="Waterhouse R.M."/>
            <person name="Wyder S."/>
            <person name="Zdobnov E.M."/>
            <person name="Zdobnov E.M."/>
            <person name="Wyder S."/>
            <person name="Kriventseva E.V."/>
            <person name="Kadowaki T."/>
            <person name="Bork P."/>
            <person name="Aranda M."/>
            <person name="Bao R."/>
            <person name="Beermann A."/>
            <person name="Berns N."/>
            <person name="Bolognesi R."/>
            <person name="Bonneton F."/>
            <person name="Bopp D."/>
            <person name="Brown S.J."/>
            <person name="Bucher G."/>
            <person name="Butts T."/>
            <person name="Chaumot A."/>
            <person name="Denell R.E."/>
            <person name="Ferrier D.E."/>
            <person name="Friedrich M."/>
            <person name="Gordon C.M."/>
            <person name="Jindra M."/>
            <person name="Klingler M."/>
            <person name="Lan Q."/>
            <person name="Lattorff H.M."/>
            <person name="Laudet V."/>
            <person name="von Levetsow C."/>
            <person name="Liu Z."/>
            <person name="Lutz R."/>
            <person name="Lynch J.A."/>
            <person name="da Fonseca R.N."/>
            <person name="Posnien N."/>
            <person name="Reuter R."/>
            <person name="Roth S."/>
            <person name="Savard J."/>
            <person name="Schinko J.B."/>
            <person name="Schmitt C."/>
            <person name="Schoppmeier M."/>
            <person name="Schroder R."/>
            <person name="Shippy T.D."/>
            <person name="Simonnet F."/>
            <person name="Marques-Souza H."/>
            <person name="Tautz D."/>
            <person name="Tomoyasu Y."/>
            <person name="Trauner J."/>
            <person name="Van der Zee M."/>
            <person name="Vervoort M."/>
            <person name="Wittkopp N."/>
            <person name="Wimmer E.A."/>
            <person name="Yang X."/>
            <person name="Jones A.K."/>
            <person name="Sattelle D.B."/>
            <person name="Ebert P.R."/>
            <person name="Nelson D."/>
            <person name="Scott J.G."/>
            <person name="Beeman R.W."/>
            <person name="Muthukrishnan S."/>
            <person name="Kramer K.J."/>
            <person name="Arakane Y."/>
            <person name="Beeman R.W."/>
            <person name="Zhu Q."/>
            <person name="Hogenkamp D."/>
            <person name="Dixit R."/>
            <person name="Oppert B."/>
            <person name="Jiang H."/>
            <person name="Zou Z."/>
            <person name="Marshall J."/>
            <person name="Elpidina E."/>
            <person name="Vinokurov K."/>
            <person name="Oppert C."/>
            <person name="Zou Z."/>
            <person name="Evans J."/>
            <person name="Lu Z."/>
            <person name="Zhao P."/>
            <person name="Sumathipala N."/>
            <person name="Altincicek B."/>
            <person name="Vilcinskas A."/>
            <person name="Williams M."/>
            <person name="Hultmark D."/>
            <person name="Hetru C."/>
            <person name="Jiang H."/>
            <person name="Grimmelikhuijzen C.J."/>
            <person name="Hauser F."/>
            <person name="Cazzamali G."/>
            <person name="Williamson M."/>
            <person name="Park Y."/>
            <person name="Li B."/>
            <person name="Tanaka Y."/>
            <person name="Predel R."/>
            <person name="Neupert S."/>
            <person name="Schachtner J."/>
            <person name="Verleyen P."/>
            <person name="Raible F."/>
            <person name="Bork P."/>
            <person name="Friedrich M."/>
            <person name="Walden K.K."/>
            <person name="Robertson H.M."/>
            <person name="Angeli S."/>
            <person name="Foret S."/>
            <person name="Bucher G."/>
            <person name="Schuetz S."/>
            <person name="Maleszka R."/>
            <person name="Wimmer E.A."/>
            <person name="Beeman R.W."/>
            <person name="Lorenzen M."/>
            <person name="Tomoyasu Y."/>
            <person name="Miller S.C."/>
            <person name="Grossmann D."/>
            <person name="Bucher G."/>
        </authorList>
    </citation>
    <scope>NUCLEOTIDE SEQUENCE [LARGE SCALE GENOMIC DNA]</scope>
    <source>
        <strain evidence="1 2">Georgia GA2</strain>
    </source>
</reference>
<keyword evidence="2" id="KW-1185">Reference proteome</keyword>
<evidence type="ECO:0000313" key="2">
    <source>
        <dbReference type="Proteomes" id="UP000007266"/>
    </source>
</evidence>
<gene>
    <name evidence="1" type="primary">AUGUSTUS-3.0.2_32102</name>
    <name evidence="1" type="ORF">TcasGA2_TC032102</name>
</gene>
<dbReference type="InParanoid" id="A0A139WMP1"/>
<proteinExistence type="predicted"/>
<accession>A0A139WMP1</accession>
<sequence>MWEIVTDAKKTCIPNETHTEMQDSEVFGASIKVIPRSLGSSIRESGERSRECFAGESSHLCRCAVKAETEALGRIRSLFILE</sequence>
<evidence type="ECO:0000313" key="1">
    <source>
        <dbReference type="EMBL" id="KYB29154.1"/>
    </source>
</evidence>